<feature type="transmembrane region" description="Helical" evidence="1">
    <location>
        <begin position="198"/>
        <end position="222"/>
    </location>
</feature>
<feature type="signal peptide" evidence="2">
    <location>
        <begin position="1"/>
        <end position="21"/>
    </location>
</feature>
<keyword evidence="2" id="KW-0732">Signal</keyword>
<name>A0A1Y2A8Q4_9FUNG</name>
<evidence type="ECO:0000313" key="4">
    <source>
        <dbReference type="Proteomes" id="UP000193920"/>
    </source>
</evidence>
<proteinExistence type="predicted"/>
<dbReference type="Proteomes" id="UP000193920">
    <property type="component" value="Unassembled WGS sequence"/>
</dbReference>
<keyword evidence="1" id="KW-1133">Transmembrane helix</keyword>
<feature type="chain" id="PRO_5013208856" description="EB domain-containing protein" evidence="2">
    <location>
        <begin position="22"/>
        <end position="233"/>
    </location>
</feature>
<sequence length="233" mass="26496">MFNRNLYFLVYITLLFATIYGKIMTKDEVLKIKPDDYADKKDDQCPDFSNGSYSYLDRCGFEFYCVDDKSCYSSKYENHTHYVEIADSNGASKKYIADVCDPKDKSCELKGECKADSDCLSGKCENKKCVPNDKVKIEKCQDTFYYKELTFTSKIEMACGKPEGYTCKKDSECASDNCSDGYCRFQGRDHKLIELGSFLLYAGIILVLLVIGCIGCCICCCCRRRKSRSISNV</sequence>
<evidence type="ECO:0000256" key="2">
    <source>
        <dbReference type="SAM" id="SignalP"/>
    </source>
</evidence>
<gene>
    <name evidence="3" type="ORF">LY90DRAFT_708198</name>
</gene>
<keyword evidence="1" id="KW-0472">Membrane</keyword>
<evidence type="ECO:0000313" key="3">
    <source>
        <dbReference type="EMBL" id="ORY18912.1"/>
    </source>
</evidence>
<evidence type="ECO:0008006" key="5">
    <source>
        <dbReference type="Google" id="ProtNLM"/>
    </source>
</evidence>
<keyword evidence="4" id="KW-1185">Reference proteome</keyword>
<reference evidence="3 4" key="1">
    <citation type="submission" date="2016-08" db="EMBL/GenBank/DDBJ databases">
        <title>A Parts List for Fungal Cellulosomes Revealed by Comparative Genomics.</title>
        <authorList>
            <consortium name="DOE Joint Genome Institute"/>
            <person name="Haitjema C.H."/>
            <person name="Gilmore S.P."/>
            <person name="Henske J.K."/>
            <person name="Solomon K.V."/>
            <person name="De Groot R."/>
            <person name="Kuo A."/>
            <person name="Mondo S.J."/>
            <person name="Salamov A.A."/>
            <person name="Labutti K."/>
            <person name="Zhao Z."/>
            <person name="Chiniquy J."/>
            <person name="Barry K."/>
            <person name="Brewer H.M."/>
            <person name="Purvine S.O."/>
            <person name="Wright A.T."/>
            <person name="Boxma B."/>
            <person name="Van Alen T."/>
            <person name="Hackstein J.H."/>
            <person name="Baker S.E."/>
            <person name="Grigoriev I.V."/>
            <person name="O'Malley M.A."/>
        </authorList>
    </citation>
    <scope>NUCLEOTIDE SEQUENCE [LARGE SCALE GENOMIC DNA]</scope>
    <source>
        <strain evidence="3 4">G1</strain>
    </source>
</reference>
<comment type="caution">
    <text evidence="3">The sequence shown here is derived from an EMBL/GenBank/DDBJ whole genome shotgun (WGS) entry which is preliminary data.</text>
</comment>
<accession>A0A1Y2A8Q4</accession>
<evidence type="ECO:0000256" key="1">
    <source>
        <dbReference type="SAM" id="Phobius"/>
    </source>
</evidence>
<protein>
    <recommendedName>
        <fullName evidence="5">EB domain-containing protein</fullName>
    </recommendedName>
</protein>
<dbReference type="OrthoDB" id="10392072at2759"/>
<keyword evidence="1" id="KW-0812">Transmembrane</keyword>
<organism evidence="3 4">
    <name type="scientific">Neocallimastix californiae</name>
    <dbReference type="NCBI Taxonomy" id="1754190"/>
    <lineage>
        <taxon>Eukaryota</taxon>
        <taxon>Fungi</taxon>
        <taxon>Fungi incertae sedis</taxon>
        <taxon>Chytridiomycota</taxon>
        <taxon>Chytridiomycota incertae sedis</taxon>
        <taxon>Neocallimastigomycetes</taxon>
        <taxon>Neocallimastigales</taxon>
        <taxon>Neocallimastigaceae</taxon>
        <taxon>Neocallimastix</taxon>
    </lineage>
</organism>
<dbReference type="EMBL" id="MCOG01000315">
    <property type="protein sequence ID" value="ORY18912.1"/>
    <property type="molecule type" value="Genomic_DNA"/>
</dbReference>
<dbReference type="AlphaFoldDB" id="A0A1Y2A8Q4"/>